<name>A0A3E1P062_9BACT</name>
<dbReference type="EMBL" id="QTJV01000006">
    <property type="protein sequence ID" value="RFM33504.1"/>
    <property type="molecule type" value="Genomic_DNA"/>
</dbReference>
<protein>
    <recommendedName>
        <fullName evidence="3">Lipopolysaccharide heptosyltransferase family protein</fullName>
    </recommendedName>
</protein>
<dbReference type="Proteomes" id="UP000261174">
    <property type="component" value="Unassembled WGS sequence"/>
</dbReference>
<organism evidence="1 2">
    <name type="scientific">Chitinophaga silvisoli</name>
    <dbReference type="NCBI Taxonomy" id="2291814"/>
    <lineage>
        <taxon>Bacteria</taxon>
        <taxon>Pseudomonadati</taxon>
        <taxon>Bacteroidota</taxon>
        <taxon>Chitinophagia</taxon>
        <taxon>Chitinophagales</taxon>
        <taxon>Chitinophagaceae</taxon>
        <taxon>Chitinophaga</taxon>
    </lineage>
</organism>
<evidence type="ECO:0000313" key="2">
    <source>
        <dbReference type="Proteomes" id="UP000261174"/>
    </source>
</evidence>
<sequence>MHTILNKILENNSLLDRKKVKRVVLVYAQKLFYIGDTCFMLDNIKPCNSFFAKAKIDLSFTPDDKNLAGLQALIKNNPYANSVTISEWEELPLEEYDVVFCAMSDEAKFLSVVEQKYGALLAEGKMHTAFFSLSKNFIYPVDRGVAVFPDYPELVSFLKEGKEEIVHELYISAEEKDWANQWYEAQGVKNEEELYIVFDSASMRSKVLRIDTYFRTLHWLLSGEKARVLMICENIAEKKALYTECLGEKIVSKIIFANRQGLRKDIVLMSADCVKMIFGPCTGLLHCASGIYNYFTANGMPAHKVPLIITYTGRYPHAVENAYFWWGNSPLVNCLLMKNFSGKPQLCVLNELDEHEKRETANVLECKDYSAEMLTDFIGKRLHAAYAY</sequence>
<evidence type="ECO:0000313" key="1">
    <source>
        <dbReference type="EMBL" id="RFM33504.1"/>
    </source>
</evidence>
<proteinExistence type="predicted"/>
<accession>A0A3E1P062</accession>
<dbReference type="RefSeq" id="WP_116854427.1">
    <property type="nucleotide sequence ID" value="NZ_QTJV01000006.1"/>
</dbReference>
<dbReference type="AlphaFoldDB" id="A0A3E1P062"/>
<reference evidence="1 2" key="1">
    <citation type="submission" date="2018-08" db="EMBL/GenBank/DDBJ databases">
        <title>Chitinophaga sp. K20C18050901, a novel bacterium isolated from forest soil.</title>
        <authorList>
            <person name="Wang C."/>
        </authorList>
    </citation>
    <scope>NUCLEOTIDE SEQUENCE [LARGE SCALE GENOMIC DNA]</scope>
    <source>
        <strain evidence="1 2">K20C18050901</strain>
    </source>
</reference>
<comment type="caution">
    <text evidence="1">The sequence shown here is derived from an EMBL/GenBank/DDBJ whole genome shotgun (WGS) entry which is preliminary data.</text>
</comment>
<keyword evidence="2" id="KW-1185">Reference proteome</keyword>
<evidence type="ECO:0008006" key="3">
    <source>
        <dbReference type="Google" id="ProtNLM"/>
    </source>
</evidence>
<gene>
    <name evidence="1" type="ORF">DXN04_16210</name>
</gene>
<dbReference type="OrthoDB" id="656785at2"/>